<evidence type="ECO:0000313" key="3">
    <source>
        <dbReference type="EMBL" id="MBI9114862.1"/>
    </source>
</evidence>
<dbReference type="Gene3D" id="3.40.50.880">
    <property type="match status" value="1"/>
</dbReference>
<dbReference type="PANTHER" id="PTHR42733">
    <property type="entry name" value="DJ-1 PROTEIN"/>
    <property type="match status" value="1"/>
</dbReference>
<accession>A0A934IAF7</accession>
<dbReference type="PROSITE" id="PS51276">
    <property type="entry name" value="PEPTIDASE_C56_PFPI"/>
    <property type="match status" value="1"/>
</dbReference>
<dbReference type="Pfam" id="PF01965">
    <property type="entry name" value="DJ-1_PfpI"/>
    <property type="match status" value="1"/>
</dbReference>
<reference evidence="3" key="1">
    <citation type="submission" date="2020-12" db="EMBL/GenBank/DDBJ databases">
        <title>Sanguibacter suaedae sp. nov., isolated from Suaeda aralocaspica.</title>
        <authorList>
            <person name="Ma Q."/>
        </authorList>
    </citation>
    <scope>NUCLEOTIDE SEQUENCE</scope>
    <source>
        <strain evidence="3">YZGR15</strain>
    </source>
</reference>
<proteinExistence type="inferred from homology"/>
<dbReference type="InterPro" id="IPR006286">
    <property type="entry name" value="C56_PfpI-like"/>
</dbReference>
<evidence type="ECO:0000256" key="1">
    <source>
        <dbReference type="ARBA" id="ARBA00008542"/>
    </source>
</evidence>
<dbReference type="AlphaFoldDB" id="A0A934IAF7"/>
<dbReference type="RefSeq" id="WP_198733428.1">
    <property type="nucleotide sequence ID" value="NZ_JAEINH010000005.1"/>
</dbReference>
<gene>
    <name evidence="3" type="ORF">JAV76_07535</name>
</gene>
<organism evidence="3 4">
    <name type="scientific">Sanguibacter suaedae</name>
    <dbReference type="NCBI Taxonomy" id="2795737"/>
    <lineage>
        <taxon>Bacteria</taxon>
        <taxon>Bacillati</taxon>
        <taxon>Actinomycetota</taxon>
        <taxon>Actinomycetes</taxon>
        <taxon>Micrococcales</taxon>
        <taxon>Sanguibacteraceae</taxon>
        <taxon>Sanguibacter</taxon>
    </lineage>
</organism>
<dbReference type="SUPFAM" id="SSF52317">
    <property type="entry name" value="Class I glutamine amidotransferase-like"/>
    <property type="match status" value="1"/>
</dbReference>
<comment type="caution">
    <text evidence="3">The sequence shown here is derived from an EMBL/GenBank/DDBJ whole genome shotgun (WGS) entry which is preliminary data.</text>
</comment>
<dbReference type="NCBIfam" id="TIGR01382">
    <property type="entry name" value="PfpI"/>
    <property type="match status" value="1"/>
</dbReference>
<evidence type="ECO:0000313" key="4">
    <source>
        <dbReference type="Proteomes" id="UP000602087"/>
    </source>
</evidence>
<evidence type="ECO:0000259" key="2">
    <source>
        <dbReference type="Pfam" id="PF01965"/>
    </source>
</evidence>
<feature type="domain" description="DJ-1/PfpI" evidence="2">
    <location>
        <begin position="8"/>
        <end position="180"/>
    </location>
</feature>
<dbReference type="PANTHER" id="PTHR42733:SF12">
    <property type="entry name" value="PROTEINASE"/>
    <property type="match status" value="1"/>
</dbReference>
<dbReference type="InterPro" id="IPR002818">
    <property type="entry name" value="DJ-1/PfpI"/>
</dbReference>
<protein>
    <submittedName>
        <fullName evidence="3">DJ-1/PfpI/YhbO family deglycase/protease</fullName>
    </submittedName>
</protein>
<dbReference type="EMBL" id="JAEINH010000005">
    <property type="protein sequence ID" value="MBI9114862.1"/>
    <property type="molecule type" value="Genomic_DNA"/>
</dbReference>
<keyword evidence="4" id="KW-1185">Reference proteome</keyword>
<dbReference type="InterPro" id="IPR029062">
    <property type="entry name" value="Class_I_gatase-like"/>
</dbReference>
<comment type="similarity">
    <text evidence="1">Belongs to the peptidase C56 family.</text>
</comment>
<name>A0A934IAF7_9MICO</name>
<dbReference type="Proteomes" id="UP000602087">
    <property type="component" value="Unassembled WGS sequence"/>
</dbReference>
<sequence length="184" mass="19414">MPSITDARILVVTTNAGVERDELIVPLTRLREAGATVTHAAQEAAPVRTLVMDDEPGPEVDPDTTIAEVSAGDFDLLVLPGGTINADTLRLDDDALDLVRDVSAAGNPVAAICHAPWTLVEANLVRGKSLTSFPSLRTDVTNAGGTWVDEEVVRDDSGKWTLITSRTPDDLDAFVTAIVSELGG</sequence>